<reference evidence="2 3" key="1">
    <citation type="submission" date="2017-10" db="EMBL/GenBank/DDBJ databases">
        <title>Comparative genomics in systemic dimorphic fungi from Ajellomycetaceae.</title>
        <authorList>
            <person name="Munoz J.F."/>
            <person name="Mcewen J.G."/>
            <person name="Clay O.K."/>
            <person name="Cuomo C.A."/>
        </authorList>
    </citation>
    <scope>NUCLEOTIDE SEQUENCE [LARGE SCALE GENOMIC DNA]</scope>
    <source>
        <strain evidence="2 3">UAMH7299</strain>
    </source>
</reference>
<evidence type="ECO:0000313" key="2">
    <source>
        <dbReference type="EMBL" id="PGH23644.1"/>
    </source>
</evidence>
<name>A0A2B7YHS4_POLH7</name>
<feature type="region of interest" description="Disordered" evidence="1">
    <location>
        <begin position="35"/>
        <end position="55"/>
    </location>
</feature>
<organism evidence="2 3">
    <name type="scientific">Polytolypa hystricis (strain UAMH7299)</name>
    <dbReference type="NCBI Taxonomy" id="1447883"/>
    <lineage>
        <taxon>Eukaryota</taxon>
        <taxon>Fungi</taxon>
        <taxon>Dikarya</taxon>
        <taxon>Ascomycota</taxon>
        <taxon>Pezizomycotina</taxon>
        <taxon>Eurotiomycetes</taxon>
        <taxon>Eurotiomycetidae</taxon>
        <taxon>Onygenales</taxon>
        <taxon>Onygenales incertae sedis</taxon>
        <taxon>Polytolypa</taxon>
    </lineage>
</organism>
<evidence type="ECO:0000256" key="1">
    <source>
        <dbReference type="SAM" id="MobiDB-lite"/>
    </source>
</evidence>
<dbReference type="AlphaFoldDB" id="A0A2B7YHS4"/>
<evidence type="ECO:0000313" key="3">
    <source>
        <dbReference type="Proteomes" id="UP000224634"/>
    </source>
</evidence>
<dbReference type="Proteomes" id="UP000224634">
    <property type="component" value="Unassembled WGS sequence"/>
</dbReference>
<comment type="caution">
    <text evidence="2">The sequence shown here is derived from an EMBL/GenBank/DDBJ whole genome shotgun (WGS) entry which is preliminary data.</text>
</comment>
<gene>
    <name evidence="2" type="ORF">AJ80_02250</name>
</gene>
<protein>
    <submittedName>
        <fullName evidence="2">Uncharacterized protein</fullName>
    </submittedName>
</protein>
<proteinExistence type="predicted"/>
<sequence length="186" mass="20828">MPKRAHPTLILEVGWSESPQKLAIDCAGMKWEEDDHNDHNDRHDHDDDDDDNSTTSSILDPTCYFDSIPCARGSELVGASGRVGGVPGCRGRTVPSFPPPPQLRRHLREAHPGATANTSRRNVDTLEIAQGRNEIKRWVLTQGWRNACYVHEPGRGPLGDYARSIPAHPTSRRIPKKRFIEIRVIT</sequence>
<feature type="compositionally biased region" description="Basic and acidic residues" evidence="1">
    <location>
        <begin position="35"/>
        <end position="45"/>
    </location>
</feature>
<dbReference type="EMBL" id="PDNA01000021">
    <property type="protein sequence ID" value="PGH23644.1"/>
    <property type="molecule type" value="Genomic_DNA"/>
</dbReference>
<keyword evidence="3" id="KW-1185">Reference proteome</keyword>
<dbReference type="OrthoDB" id="4487035at2759"/>
<accession>A0A2B7YHS4</accession>